<evidence type="ECO:0000313" key="5">
    <source>
        <dbReference type="Proteomes" id="UP000557899"/>
    </source>
</evidence>
<organism evidence="4 5">
    <name type="scientific">Corynebacterium humireducens</name>
    <dbReference type="NCBI Taxonomy" id="1223514"/>
    <lineage>
        <taxon>Bacteria</taxon>
        <taxon>Bacillati</taxon>
        <taxon>Actinomycetota</taxon>
        <taxon>Actinomycetes</taxon>
        <taxon>Mycobacteriales</taxon>
        <taxon>Corynebacteriaceae</taxon>
        <taxon>Corynebacterium</taxon>
    </lineage>
</organism>
<accession>A0A7X6SWP1</accession>
<evidence type="ECO:0000256" key="1">
    <source>
        <dbReference type="ARBA" id="ARBA00007198"/>
    </source>
</evidence>
<dbReference type="EC" id="1.20.4.1" evidence="4"/>
<dbReference type="GO" id="GO:0008794">
    <property type="term" value="F:arsenate reductase (glutaredoxin) activity"/>
    <property type="evidence" value="ECO:0007669"/>
    <property type="project" value="UniProtKB-EC"/>
</dbReference>
<sequence length="116" mass="13311">MNDNVTIYHNPRCSKSRQALEYLRERDIEPEVIRYLEDTPDVEKLRELVDAAGITVHDAIRTREAEYRELGLSPDTPEEELLAAMAAHPRLIERPFVVTSKGTRIARPTEAIDEIL</sequence>
<evidence type="ECO:0000313" key="4">
    <source>
        <dbReference type="EMBL" id="NLA56731.1"/>
    </source>
</evidence>
<dbReference type="Pfam" id="PF03960">
    <property type="entry name" value="ArsC"/>
    <property type="match status" value="1"/>
</dbReference>
<comment type="similarity">
    <text evidence="1 3">Belongs to the ArsC family.</text>
</comment>
<dbReference type="SUPFAM" id="SSF52833">
    <property type="entry name" value="Thioredoxin-like"/>
    <property type="match status" value="1"/>
</dbReference>
<dbReference type="AlphaFoldDB" id="A0A7X6SWP1"/>
<dbReference type="Proteomes" id="UP000557899">
    <property type="component" value="Unassembled WGS sequence"/>
</dbReference>
<gene>
    <name evidence="4" type="primary">arsC</name>
    <name evidence="4" type="ORF">GX859_10670</name>
</gene>
<dbReference type="PROSITE" id="PS51353">
    <property type="entry name" value="ARSC"/>
    <property type="match status" value="1"/>
</dbReference>
<protein>
    <submittedName>
        <fullName evidence="4">Arsenate reductase (Glutaredoxin)</fullName>
        <ecNumber evidence="4">1.20.4.1</ecNumber>
    </submittedName>
</protein>
<name>A0A7X6SWP1_9CORY</name>
<dbReference type="PANTHER" id="PTHR30041:SF4">
    <property type="entry name" value="ARSENATE REDUCTASE"/>
    <property type="match status" value="1"/>
</dbReference>
<dbReference type="InterPro" id="IPR036249">
    <property type="entry name" value="Thioredoxin-like_sf"/>
</dbReference>
<dbReference type="CDD" id="cd03034">
    <property type="entry name" value="ArsC_ArsC"/>
    <property type="match status" value="1"/>
</dbReference>
<dbReference type="InterPro" id="IPR006660">
    <property type="entry name" value="Arsenate_reductase-like"/>
</dbReference>
<dbReference type="Gene3D" id="3.40.30.10">
    <property type="entry name" value="Glutaredoxin"/>
    <property type="match status" value="1"/>
</dbReference>
<keyword evidence="2 4" id="KW-0560">Oxidoreductase</keyword>
<evidence type="ECO:0000256" key="2">
    <source>
        <dbReference type="ARBA" id="ARBA00023002"/>
    </source>
</evidence>
<dbReference type="InterPro" id="IPR006659">
    <property type="entry name" value="Arsenate_reductase"/>
</dbReference>
<proteinExistence type="inferred from homology"/>
<dbReference type="EMBL" id="JAAZHI010000209">
    <property type="protein sequence ID" value="NLA56731.1"/>
    <property type="molecule type" value="Genomic_DNA"/>
</dbReference>
<dbReference type="PANTHER" id="PTHR30041">
    <property type="entry name" value="ARSENATE REDUCTASE"/>
    <property type="match status" value="1"/>
</dbReference>
<evidence type="ECO:0000256" key="3">
    <source>
        <dbReference type="PROSITE-ProRule" id="PRU01282"/>
    </source>
</evidence>
<comment type="caution">
    <text evidence="4">The sequence shown here is derived from an EMBL/GenBank/DDBJ whole genome shotgun (WGS) entry which is preliminary data.</text>
</comment>
<dbReference type="NCBIfam" id="TIGR00014">
    <property type="entry name" value="arsC"/>
    <property type="match status" value="1"/>
</dbReference>
<reference evidence="4 5" key="1">
    <citation type="journal article" date="2020" name="Biotechnol. Biofuels">
        <title>New insights from the biogas microbiome by comprehensive genome-resolved metagenomics of nearly 1600 species originating from multiple anaerobic digesters.</title>
        <authorList>
            <person name="Campanaro S."/>
            <person name="Treu L."/>
            <person name="Rodriguez-R L.M."/>
            <person name="Kovalovszki A."/>
            <person name="Ziels R.M."/>
            <person name="Maus I."/>
            <person name="Zhu X."/>
            <person name="Kougias P.G."/>
            <person name="Basile A."/>
            <person name="Luo G."/>
            <person name="Schluter A."/>
            <person name="Konstantinidis K.T."/>
            <person name="Angelidaki I."/>
        </authorList>
    </citation>
    <scope>NUCLEOTIDE SEQUENCE [LARGE SCALE GENOMIC DNA]</scope>
    <source>
        <strain evidence="4">AS15tlH2ME_198</strain>
    </source>
</reference>